<dbReference type="GO" id="GO:0003677">
    <property type="term" value="F:DNA binding"/>
    <property type="evidence" value="ECO:0007669"/>
    <property type="project" value="UniProtKB-UniRule"/>
</dbReference>
<comment type="similarity">
    <text evidence="1">Belongs to the AfsR/DnrI/RedD regulatory family.</text>
</comment>
<keyword evidence="3 5" id="KW-0238">DNA-binding</keyword>
<evidence type="ECO:0000259" key="6">
    <source>
        <dbReference type="PROSITE" id="PS51755"/>
    </source>
</evidence>
<keyword evidence="2" id="KW-0805">Transcription regulation</keyword>
<evidence type="ECO:0000256" key="4">
    <source>
        <dbReference type="ARBA" id="ARBA00023163"/>
    </source>
</evidence>
<accession>A0A239I1J9</accession>
<evidence type="ECO:0000313" key="8">
    <source>
        <dbReference type="Proteomes" id="UP000198282"/>
    </source>
</evidence>
<name>A0A239I1J9_9ACTN</name>
<evidence type="ECO:0000256" key="2">
    <source>
        <dbReference type="ARBA" id="ARBA00023015"/>
    </source>
</evidence>
<evidence type="ECO:0000313" key="7">
    <source>
        <dbReference type="EMBL" id="SNS86933.1"/>
    </source>
</evidence>
<dbReference type="AlphaFoldDB" id="A0A239I1J9"/>
<dbReference type="Gene3D" id="1.10.10.10">
    <property type="entry name" value="Winged helix-like DNA-binding domain superfamily/Winged helix DNA-binding domain"/>
    <property type="match status" value="2"/>
</dbReference>
<dbReference type="InterPro" id="IPR027417">
    <property type="entry name" value="P-loop_NTPase"/>
</dbReference>
<dbReference type="Gene3D" id="3.40.50.300">
    <property type="entry name" value="P-loop containing nucleotide triphosphate hydrolases"/>
    <property type="match status" value="1"/>
</dbReference>
<feature type="domain" description="OmpR/PhoB-type" evidence="6">
    <location>
        <begin position="1"/>
        <end position="91"/>
    </location>
</feature>
<dbReference type="InterPro" id="IPR042197">
    <property type="entry name" value="Apaf_helical"/>
</dbReference>
<keyword evidence="4" id="KW-0804">Transcription</keyword>
<dbReference type="SUPFAM" id="SSF52540">
    <property type="entry name" value="P-loop containing nucleoside triphosphate hydrolases"/>
    <property type="match status" value="1"/>
</dbReference>
<proteinExistence type="inferred from homology"/>
<dbReference type="Proteomes" id="UP000198282">
    <property type="component" value="Unassembled WGS sequence"/>
</dbReference>
<dbReference type="SMART" id="SM00862">
    <property type="entry name" value="Trans_reg_C"/>
    <property type="match status" value="1"/>
</dbReference>
<dbReference type="InterPro" id="IPR011990">
    <property type="entry name" value="TPR-like_helical_dom_sf"/>
</dbReference>
<dbReference type="Gene3D" id="1.25.40.10">
    <property type="entry name" value="Tetratricopeptide repeat domain"/>
    <property type="match status" value="2"/>
</dbReference>
<dbReference type="InterPro" id="IPR051677">
    <property type="entry name" value="AfsR-DnrI-RedD_regulator"/>
</dbReference>
<keyword evidence="8" id="KW-1185">Reference proteome</keyword>
<dbReference type="InterPro" id="IPR036388">
    <property type="entry name" value="WH-like_DNA-bd_sf"/>
</dbReference>
<dbReference type="CDD" id="cd15831">
    <property type="entry name" value="BTAD"/>
    <property type="match status" value="1"/>
</dbReference>
<dbReference type="InterPro" id="IPR001867">
    <property type="entry name" value="OmpR/PhoB-type_DNA-bd"/>
</dbReference>
<evidence type="ECO:0000256" key="5">
    <source>
        <dbReference type="PROSITE-ProRule" id="PRU01091"/>
    </source>
</evidence>
<dbReference type="RefSeq" id="WP_179282113.1">
    <property type="nucleotide sequence ID" value="NZ_FZOD01000018.1"/>
</dbReference>
<feature type="DNA-binding region" description="OmpR/PhoB-type" evidence="5">
    <location>
        <begin position="1"/>
        <end position="91"/>
    </location>
</feature>
<dbReference type="Pfam" id="PF03704">
    <property type="entry name" value="BTAD"/>
    <property type="match status" value="1"/>
</dbReference>
<organism evidence="7 8">
    <name type="scientific">Streptosporangium subroseum</name>
    <dbReference type="NCBI Taxonomy" id="106412"/>
    <lineage>
        <taxon>Bacteria</taxon>
        <taxon>Bacillati</taxon>
        <taxon>Actinomycetota</taxon>
        <taxon>Actinomycetes</taxon>
        <taxon>Streptosporangiales</taxon>
        <taxon>Streptosporangiaceae</taxon>
        <taxon>Streptosporangium</taxon>
    </lineage>
</organism>
<dbReference type="PANTHER" id="PTHR35807:SF1">
    <property type="entry name" value="TRANSCRIPTIONAL REGULATOR REDD"/>
    <property type="match status" value="1"/>
</dbReference>
<dbReference type="GO" id="GO:0000160">
    <property type="term" value="P:phosphorelay signal transduction system"/>
    <property type="evidence" value="ECO:0007669"/>
    <property type="project" value="InterPro"/>
</dbReference>
<dbReference type="InterPro" id="IPR016032">
    <property type="entry name" value="Sig_transdc_resp-reg_C-effctor"/>
</dbReference>
<dbReference type="Gene3D" id="1.10.8.430">
    <property type="entry name" value="Helical domain of apoptotic protease-activating factors"/>
    <property type="match status" value="1"/>
</dbReference>
<dbReference type="InterPro" id="IPR005158">
    <property type="entry name" value="BTAD"/>
</dbReference>
<dbReference type="GO" id="GO:0043531">
    <property type="term" value="F:ADP binding"/>
    <property type="evidence" value="ECO:0007669"/>
    <property type="project" value="InterPro"/>
</dbReference>
<evidence type="ECO:0000256" key="1">
    <source>
        <dbReference type="ARBA" id="ARBA00005820"/>
    </source>
</evidence>
<gene>
    <name evidence="7" type="ORF">SAMN05216276_101842</name>
</gene>
<dbReference type="PROSITE" id="PS51755">
    <property type="entry name" value="OMPR_PHOB"/>
    <property type="match status" value="1"/>
</dbReference>
<dbReference type="Pfam" id="PF00486">
    <property type="entry name" value="Trans_reg_C"/>
    <property type="match status" value="1"/>
</dbReference>
<protein>
    <submittedName>
        <fullName evidence="7">DNA-binding transcriptional activator of the SARP family</fullName>
    </submittedName>
</protein>
<dbReference type="SUPFAM" id="SSF46894">
    <property type="entry name" value="C-terminal effector domain of the bipartite response regulators"/>
    <property type="match status" value="1"/>
</dbReference>
<dbReference type="EMBL" id="FZOD01000018">
    <property type="protein sequence ID" value="SNS86933.1"/>
    <property type="molecule type" value="Genomic_DNA"/>
</dbReference>
<dbReference type="GO" id="GO:0006355">
    <property type="term" value="P:regulation of DNA-templated transcription"/>
    <property type="evidence" value="ECO:0007669"/>
    <property type="project" value="InterPro"/>
</dbReference>
<reference evidence="7 8" key="1">
    <citation type="submission" date="2017-06" db="EMBL/GenBank/DDBJ databases">
        <authorList>
            <person name="Kim H.J."/>
            <person name="Triplett B.A."/>
        </authorList>
    </citation>
    <scope>NUCLEOTIDE SEQUENCE [LARGE SCALE GENOMIC DNA]</scope>
    <source>
        <strain evidence="7 8">CGMCC 4.2132</strain>
    </source>
</reference>
<dbReference type="SUPFAM" id="SSF48452">
    <property type="entry name" value="TPR-like"/>
    <property type="match status" value="1"/>
</dbReference>
<dbReference type="SMART" id="SM01043">
    <property type="entry name" value="BTAD"/>
    <property type="match status" value="1"/>
</dbReference>
<evidence type="ECO:0000256" key="3">
    <source>
        <dbReference type="ARBA" id="ARBA00023125"/>
    </source>
</evidence>
<sequence>MDFKILGPIEVRAANGRPIALGRRKQRVLLAALLLNAGKAIPTQRMLDWLWEEQAPPTAESNLYTYISALRRVLGAPSRIEAGSNGYVLRVAPGEIDVKLFEELAAQGRRMLSEGRNDVALERCTRAVGLWRAEAVLEGLSLPEPLRGEAARLERLRAAVVDTSLEARLALGQHGEVLPDLEALTRRDPLNERLRAQFMLALYRSGRRADALAVYQGAREMLAAELGVDPGPDLIRVHQQILVDDPALAAPSPSITVRRFFAPAELPVDSAAFTGRAAEVSRLRTALASAGSGPIVISAVAGAAGIGKSAFAVHVAHQVADRFPDGQLYVNLHGSTPNVKPLKPAEVLARLLRSLGDDAAAPAEVDELAARFRSLTDGRHLLLLFDNARDAAQVRPLLPASPTCCVLITARRMLTSLDAVAHLRLDTMAEDEAITLLSRLVGDERVAADPRAARAIVRLCGGLPLAIRIAAARLVARSGLSLRALADRLAVEDHRLSELQADDRAVRACFMMSYRGLEAEHSRMFRLLSLLGGSDISVAVAAALADRSEEQTADLLEHLADVQLLEVCDVNRYRMHDLLCLFARERTRQEETEEEQTKAVRRVLHSYLVITGAIGNVYNLRTRRNAKFGRPALGRSGPSPDDFTADHRTEPADEATRFHAETTAVLRGLRDPVKAALDLGYLAEMHRLAGRPDMATLCYHEALEADLAGGAVGTYRTAEHWWGLGRAYQDLGDEARARECRYTSATILHTLHLINGDEKRAIETGAGSDTPEIILTYTRRGRGI</sequence>
<dbReference type="PANTHER" id="PTHR35807">
    <property type="entry name" value="TRANSCRIPTIONAL REGULATOR REDD-RELATED"/>
    <property type="match status" value="1"/>
</dbReference>